<dbReference type="PANTHER" id="PTHR43433">
    <property type="entry name" value="HYDROLASE, ALPHA/BETA FOLD FAMILY PROTEIN"/>
    <property type="match status" value="1"/>
</dbReference>
<evidence type="ECO:0000313" key="3">
    <source>
        <dbReference type="Proteomes" id="UP000024376"/>
    </source>
</evidence>
<accession>A0A024RX42</accession>
<proteinExistence type="predicted"/>
<dbReference type="AlphaFoldDB" id="A0A024RX42"/>
<dbReference type="InterPro" id="IPR050471">
    <property type="entry name" value="AB_hydrolase"/>
</dbReference>
<dbReference type="Pfam" id="PF00561">
    <property type="entry name" value="Abhydrolase_1"/>
    <property type="match status" value="1"/>
</dbReference>
<dbReference type="Gene3D" id="3.40.50.1820">
    <property type="entry name" value="alpha/beta hydrolase"/>
    <property type="match status" value="1"/>
</dbReference>
<organism evidence="2 3">
    <name type="scientific">Hypocrea jecorina (strain ATCC 56765 / BCRC 32924 / NRRL 11460 / Rut C-30)</name>
    <name type="common">Trichoderma reesei</name>
    <dbReference type="NCBI Taxonomy" id="1344414"/>
    <lineage>
        <taxon>Eukaryota</taxon>
        <taxon>Fungi</taxon>
        <taxon>Dikarya</taxon>
        <taxon>Ascomycota</taxon>
        <taxon>Pezizomycotina</taxon>
        <taxon>Sordariomycetes</taxon>
        <taxon>Hypocreomycetidae</taxon>
        <taxon>Hypocreales</taxon>
        <taxon>Hypocreaceae</taxon>
        <taxon>Trichoderma</taxon>
    </lineage>
</organism>
<dbReference type="InterPro" id="IPR029058">
    <property type="entry name" value="AB_hydrolase_fold"/>
</dbReference>
<dbReference type="EMBL" id="KI911168">
    <property type="protein sequence ID" value="ETR97658.1"/>
    <property type="molecule type" value="Genomic_DNA"/>
</dbReference>
<dbReference type="OrthoDB" id="294702at2759"/>
<protein>
    <submittedName>
        <fullName evidence="2">Alpha/beta-hydrolase</fullName>
    </submittedName>
</protein>
<dbReference type="GO" id="GO:0016787">
    <property type="term" value="F:hydrolase activity"/>
    <property type="evidence" value="ECO:0007669"/>
    <property type="project" value="UniProtKB-KW"/>
</dbReference>
<evidence type="ECO:0000259" key="1">
    <source>
        <dbReference type="Pfam" id="PF00561"/>
    </source>
</evidence>
<evidence type="ECO:0000313" key="2">
    <source>
        <dbReference type="EMBL" id="ETR97658.1"/>
    </source>
</evidence>
<gene>
    <name evidence="2" type="ORF">M419DRAFT_90766</name>
</gene>
<dbReference type="Proteomes" id="UP000024376">
    <property type="component" value="Unassembled WGS sequence"/>
</dbReference>
<dbReference type="InterPro" id="IPR000073">
    <property type="entry name" value="AB_hydrolase_1"/>
</dbReference>
<reference evidence="3" key="1">
    <citation type="journal article" date="2013" name="Ind. Biotechnol.">
        <title>Comparative genomics analysis of Trichoderma reesei strains.</title>
        <authorList>
            <person name="Koike H."/>
            <person name="Aerts A."/>
            <person name="LaButti K."/>
            <person name="Grigoriev I.V."/>
            <person name="Baker S.E."/>
        </authorList>
    </citation>
    <scope>NUCLEOTIDE SEQUENCE [LARGE SCALE GENOMIC DNA]</scope>
    <source>
        <strain evidence="3">ATCC 56765 / BCRC 32924 / NRRL 11460 / Rut C-30</strain>
    </source>
</reference>
<name>A0A024RX42_HYPJR</name>
<feature type="domain" description="AB hydrolase-1" evidence="1">
    <location>
        <begin position="59"/>
        <end position="148"/>
    </location>
</feature>
<dbReference type="PANTHER" id="PTHR43433:SF10">
    <property type="entry name" value="AB HYDROLASE-1 DOMAIN-CONTAINING PROTEIN"/>
    <property type="match status" value="1"/>
</dbReference>
<dbReference type="HOGENOM" id="CLU_041682_1_0_1"/>
<dbReference type="KEGG" id="trr:M419DRAFT_90766"/>
<sequence length="389" mass="43306">MSMTSTTASARDQALNYISDPRFTQKFSLPASESQDAITVSYADVGFKPASPTASRTTPTVLFIPGMFGSRYIGAVLDRVARRYGVRVLVIDRPGMGFSTEVPLAQRIPTWIRVVPRLLAHLDIPHVALVAHSAGTLYLLNTLHHYRDLLHPERPYVAIMGPWVDPACSKVAAMQMLQYIPTPAFSIWHRIPRFFVVDAAPVLTTSGTVLNKATGFFSASLGTNNAQELTTLEKNRQKLADEYDFPRDLQMELGTILTKKIFDENTVGANGEALQCLRKGQGWSWEACDDYAVFAKSLVSAERQRRQLDPNWQDSMRLKVRAYFAETDIMIGAGGQQYIEDILGWKDKAFDDVLDFESVTVPGTDHDSVMQPVEILEQVFIDAGGSLLR</sequence>
<keyword evidence="2" id="KW-0378">Hydrolase</keyword>
<dbReference type="SUPFAM" id="SSF53474">
    <property type="entry name" value="alpha/beta-Hydrolases"/>
    <property type="match status" value="1"/>
</dbReference>